<dbReference type="EMBL" id="JACRIW010000048">
    <property type="protein sequence ID" value="MBI5169285.1"/>
    <property type="molecule type" value="Genomic_DNA"/>
</dbReference>
<protein>
    <submittedName>
        <fullName evidence="3">MGMT family protein</fullName>
    </submittedName>
</protein>
<comment type="caution">
    <text evidence="3">The sequence shown here is derived from an EMBL/GenBank/DDBJ whole genome shotgun (WGS) entry which is preliminary data.</text>
</comment>
<proteinExistence type="predicted"/>
<dbReference type="Gene3D" id="1.10.10.10">
    <property type="entry name" value="Winged helix-like DNA-binding domain superfamily/Winged helix DNA-binding domain"/>
    <property type="match status" value="1"/>
</dbReference>
<organism evidence="3 4">
    <name type="scientific">Eiseniibacteriota bacterium</name>
    <dbReference type="NCBI Taxonomy" id="2212470"/>
    <lineage>
        <taxon>Bacteria</taxon>
        <taxon>Candidatus Eiseniibacteriota</taxon>
    </lineage>
</organism>
<accession>A0A933W1Q3</accession>
<dbReference type="PANTHER" id="PTHR42942:SF1">
    <property type="entry name" value="ALKYLTRANSFERASE-LIKE PROTEIN 1"/>
    <property type="match status" value="1"/>
</dbReference>
<dbReference type="InterPro" id="IPR014048">
    <property type="entry name" value="MethylDNA_cys_MeTrfase_DNA-bd"/>
</dbReference>
<dbReference type="InterPro" id="IPR036388">
    <property type="entry name" value="WH-like_DNA-bd_sf"/>
</dbReference>
<dbReference type="PANTHER" id="PTHR42942">
    <property type="entry name" value="6-O-METHYLGUANINE DNA METHYLTRANSFERASE"/>
    <property type="match status" value="1"/>
</dbReference>
<evidence type="ECO:0000259" key="2">
    <source>
        <dbReference type="Pfam" id="PF01035"/>
    </source>
</evidence>
<name>A0A933W1Q3_UNCEI</name>
<dbReference type="InterPro" id="IPR052520">
    <property type="entry name" value="ATL_DNA_repair"/>
</dbReference>
<reference evidence="3" key="1">
    <citation type="submission" date="2020-07" db="EMBL/GenBank/DDBJ databases">
        <title>Huge and variable diversity of episymbiotic CPR bacteria and DPANN archaea in groundwater ecosystems.</title>
        <authorList>
            <person name="He C.Y."/>
            <person name="Keren R."/>
            <person name="Whittaker M."/>
            <person name="Farag I.F."/>
            <person name="Doudna J."/>
            <person name="Cate J.H.D."/>
            <person name="Banfield J.F."/>
        </authorList>
    </citation>
    <scope>NUCLEOTIDE SEQUENCE</scope>
    <source>
        <strain evidence="3">NC_groundwater_1813_Pr3_B-0.1um_71_17</strain>
    </source>
</reference>
<dbReference type="Pfam" id="PF01035">
    <property type="entry name" value="DNA_binding_1"/>
    <property type="match status" value="1"/>
</dbReference>
<gene>
    <name evidence="3" type="ORF">HZA61_07340</name>
</gene>
<dbReference type="AlphaFoldDB" id="A0A933W1Q3"/>
<dbReference type="Proteomes" id="UP000696931">
    <property type="component" value="Unassembled WGS sequence"/>
</dbReference>
<keyword evidence="1" id="KW-0227">DNA damage</keyword>
<dbReference type="SUPFAM" id="SSF46767">
    <property type="entry name" value="Methylated DNA-protein cysteine methyltransferase, C-terminal domain"/>
    <property type="match status" value="1"/>
</dbReference>
<dbReference type="InterPro" id="IPR036217">
    <property type="entry name" value="MethylDNA_cys_MeTrfase_DNAb"/>
</dbReference>
<evidence type="ECO:0000313" key="3">
    <source>
        <dbReference type="EMBL" id="MBI5169285.1"/>
    </source>
</evidence>
<dbReference type="GO" id="GO:0006281">
    <property type="term" value="P:DNA repair"/>
    <property type="evidence" value="ECO:0007669"/>
    <property type="project" value="InterPro"/>
</dbReference>
<evidence type="ECO:0000256" key="1">
    <source>
        <dbReference type="ARBA" id="ARBA00022763"/>
    </source>
</evidence>
<sequence>MKIPRPAPKATKGETYRRIFAMVRRIPKGKVASYGQVAEWSGLPRQARLVGYALHASAADVVPWHRVVNAAGVLSLGKLDPSGALTQRLRLEAEGVRFDARGRVRMEHHRWKGPPAR</sequence>
<feature type="domain" description="Methylated-DNA-[protein]-cysteine S-methyltransferase DNA binding" evidence="2">
    <location>
        <begin position="15"/>
        <end position="96"/>
    </location>
</feature>
<dbReference type="GO" id="GO:0003824">
    <property type="term" value="F:catalytic activity"/>
    <property type="evidence" value="ECO:0007669"/>
    <property type="project" value="InterPro"/>
</dbReference>
<dbReference type="CDD" id="cd06445">
    <property type="entry name" value="ATase"/>
    <property type="match status" value="1"/>
</dbReference>
<evidence type="ECO:0000313" key="4">
    <source>
        <dbReference type="Proteomes" id="UP000696931"/>
    </source>
</evidence>